<accession>A0A370X988</accession>
<reference evidence="4 5" key="1">
    <citation type="submission" date="2018-07" db="EMBL/GenBank/DDBJ databases">
        <title>Dyella monticola sp. nov. and Dyella psychrodurans sp. nov. isolated from monsoon evergreen broad-leaved forest soil of Dinghu Mountain, China.</title>
        <authorList>
            <person name="Gao Z."/>
            <person name="Qiu L."/>
        </authorList>
    </citation>
    <scope>NUCLEOTIDE SEQUENCE [LARGE SCALE GENOMIC DNA]</scope>
    <source>
        <strain evidence="4 5">4G-K06</strain>
    </source>
</reference>
<comment type="caution">
    <text evidence="4">The sequence shown here is derived from an EMBL/GenBank/DDBJ whole genome shotgun (WGS) entry which is preliminary data.</text>
</comment>
<keyword evidence="1 4" id="KW-0808">Transferase</keyword>
<dbReference type="SUPFAM" id="SSF55729">
    <property type="entry name" value="Acyl-CoA N-acyltransferases (Nat)"/>
    <property type="match status" value="1"/>
</dbReference>
<protein>
    <submittedName>
        <fullName evidence="4">GNAT family N-acetyltransferase</fullName>
    </submittedName>
</protein>
<keyword evidence="5" id="KW-1185">Reference proteome</keyword>
<proteinExistence type="predicted"/>
<dbReference type="Proteomes" id="UP000254258">
    <property type="component" value="Unassembled WGS sequence"/>
</dbReference>
<sequence>MLLRAAEPEDALAVARVHVRAWQVGYRHLLSGEYLAQLRPEERALRYDFATNDTRRPMTLVAVENDAIRGFATIAPARDSDITDHGELCALYVDPDAWGRGVGTALLAAARQRLVELGFRHAVLWLLNGNTRAARLYRADGWSPDGLARTDRIWGIDVDEIRFRRPLAA</sequence>
<dbReference type="RefSeq" id="WP_115493947.1">
    <property type="nucleotide sequence ID" value="NZ_QRBE01000001.1"/>
</dbReference>
<dbReference type="InterPro" id="IPR050832">
    <property type="entry name" value="Bact_Acetyltransf"/>
</dbReference>
<keyword evidence="2" id="KW-0012">Acyltransferase</keyword>
<dbReference type="EMBL" id="QRBE01000001">
    <property type="protein sequence ID" value="RDS84926.1"/>
    <property type="molecule type" value="Genomic_DNA"/>
</dbReference>
<evidence type="ECO:0000259" key="3">
    <source>
        <dbReference type="PROSITE" id="PS51186"/>
    </source>
</evidence>
<dbReference type="Pfam" id="PF00583">
    <property type="entry name" value="Acetyltransf_1"/>
    <property type="match status" value="1"/>
</dbReference>
<evidence type="ECO:0000313" key="4">
    <source>
        <dbReference type="EMBL" id="RDS84926.1"/>
    </source>
</evidence>
<dbReference type="InterPro" id="IPR016181">
    <property type="entry name" value="Acyl_CoA_acyltransferase"/>
</dbReference>
<dbReference type="Gene3D" id="3.40.630.30">
    <property type="match status" value="1"/>
</dbReference>
<dbReference type="AlphaFoldDB" id="A0A370X988"/>
<gene>
    <name evidence="4" type="ORF">DWU98_02955</name>
</gene>
<evidence type="ECO:0000256" key="1">
    <source>
        <dbReference type="ARBA" id="ARBA00022679"/>
    </source>
</evidence>
<evidence type="ECO:0000313" key="5">
    <source>
        <dbReference type="Proteomes" id="UP000254258"/>
    </source>
</evidence>
<dbReference type="PROSITE" id="PS51186">
    <property type="entry name" value="GNAT"/>
    <property type="match status" value="1"/>
</dbReference>
<feature type="domain" description="N-acetyltransferase" evidence="3">
    <location>
        <begin position="1"/>
        <end position="168"/>
    </location>
</feature>
<name>A0A370X988_9GAMM</name>
<dbReference type="PANTHER" id="PTHR43877">
    <property type="entry name" value="AMINOALKYLPHOSPHONATE N-ACETYLTRANSFERASE-RELATED-RELATED"/>
    <property type="match status" value="1"/>
</dbReference>
<dbReference type="CDD" id="cd04301">
    <property type="entry name" value="NAT_SF"/>
    <property type="match status" value="1"/>
</dbReference>
<evidence type="ECO:0000256" key="2">
    <source>
        <dbReference type="ARBA" id="ARBA00023315"/>
    </source>
</evidence>
<organism evidence="4 5">
    <name type="scientific">Dyella monticola</name>
    <dbReference type="NCBI Taxonomy" id="1927958"/>
    <lineage>
        <taxon>Bacteria</taxon>
        <taxon>Pseudomonadati</taxon>
        <taxon>Pseudomonadota</taxon>
        <taxon>Gammaproteobacteria</taxon>
        <taxon>Lysobacterales</taxon>
        <taxon>Rhodanobacteraceae</taxon>
        <taxon>Dyella</taxon>
    </lineage>
</organism>
<dbReference type="GO" id="GO:0016747">
    <property type="term" value="F:acyltransferase activity, transferring groups other than amino-acyl groups"/>
    <property type="evidence" value="ECO:0007669"/>
    <property type="project" value="InterPro"/>
</dbReference>
<dbReference type="InterPro" id="IPR000182">
    <property type="entry name" value="GNAT_dom"/>
</dbReference>
<dbReference type="OrthoDB" id="5292888at2"/>